<dbReference type="RefSeq" id="XP_031416869.1">
    <property type="nucleotide sequence ID" value="XM_031561009.2"/>
</dbReference>
<keyword evidence="6 10" id="KW-0675">Receptor</keyword>
<dbReference type="PANTHER" id="PTHR23037">
    <property type="entry name" value="CYTOKINE RECEPTOR"/>
    <property type="match status" value="1"/>
</dbReference>
<dbReference type="RefSeq" id="XP_031416871.1">
    <property type="nucleotide sequence ID" value="XM_031561011.2"/>
</dbReference>
<dbReference type="AlphaFoldDB" id="A0A6P8EXS0"/>
<evidence type="ECO:0000313" key="11">
    <source>
        <dbReference type="RefSeq" id="XP_031416871.1"/>
    </source>
</evidence>
<dbReference type="GeneTree" id="ENSGT00940000167095"/>
<dbReference type="GO" id="GO:0004896">
    <property type="term" value="F:cytokine receptor activity"/>
    <property type="evidence" value="ECO:0007669"/>
    <property type="project" value="TreeGrafter"/>
</dbReference>
<gene>
    <name evidence="10 11" type="primary">LOC116218648</name>
</gene>
<protein>
    <submittedName>
        <fullName evidence="10 11">Interleukin-4 receptor subunit alpha</fullName>
    </submittedName>
</protein>
<feature type="signal peptide" evidence="8">
    <location>
        <begin position="1"/>
        <end position="19"/>
    </location>
</feature>
<evidence type="ECO:0000313" key="10">
    <source>
        <dbReference type="RefSeq" id="XP_031416869.1"/>
    </source>
</evidence>
<dbReference type="KEGG" id="char:116218648"/>
<evidence type="ECO:0000256" key="7">
    <source>
        <dbReference type="SAM" id="Phobius"/>
    </source>
</evidence>
<keyword evidence="4 7" id="KW-1133">Transmembrane helix</keyword>
<dbReference type="Proteomes" id="UP000515152">
    <property type="component" value="Chromosome 23"/>
</dbReference>
<reference evidence="10 11" key="1">
    <citation type="submission" date="2025-04" db="UniProtKB">
        <authorList>
            <consortium name="RefSeq"/>
        </authorList>
    </citation>
    <scope>IDENTIFICATION</scope>
</reference>
<accession>A0A6P8EXS0</accession>
<name>A0A6P8EXS0_CLUHA</name>
<proteinExistence type="predicted"/>
<evidence type="ECO:0000256" key="3">
    <source>
        <dbReference type="ARBA" id="ARBA00022729"/>
    </source>
</evidence>
<feature type="transmembrane region" description="Helical" evidence="7">
    <location>
        <begin position="251"/>
        <end position="270"/>
    </location>
</feature>
<dbReference type="Gene3D" id="2.60.40.10">
    <property type="entry name" value="Immunoglobulins"/>
    <property type="match status" value="1"/>
</dbReference>
<keyword evidence="3 8" id="KW-0732">Signal</keyword>
<evidence type="ECO:0000256" key="6">
    <source>
        <dbReference type="ARBA" id="ARBA00023170"/>
    </source>
</evidence>
<organism evidence="9 11">
    <name type="scientific">Clupea harengus</name>
    <name type="common">Atlantic herring</name>
    <dbReference type="NCBI Taxonomy" id="7950"/>
    <lineage>
        <taxon>Eukaryota</taxon>
        <taxon>Metazoa</taxon>
        <taxon>Chordata</taxon>
        <taxon>Craniata</taxon>
        <taxon>Vertebrata</taxon>
        <taxon>Euteleostomi</taxon>
        <taxon>Actinopterygii</taxon>
        <taxon>Neopterygii</taxon>
        <taxon>Teleostei</taxon>
        <taxon>Clupei</taxon>
        <taxon>Clupeiformes</taxon>
        <taxon>Clupeoidei</taxon>
        <taxon>Clupeidae</taxon>
        <taxon>Clupea</taxon>
    </lineage>
</organism>
<dbReference type="OrthoDB" id="8939865at2759"/>
<sequence>MERLPFCLLLSPFTCQLWAQAPAGVSFGLECLNDFFFTITCSLNGTNIEHSINTTDTSSNMKAWLQAQDWEGENSSCELTRGVDSWGCALYTFVPGGFSFTDEDRYQISLFTSLHGNNSSVVLQPKYWPRNHIKPIPPENLSMQWVGEDAVFGWQSGYQPRSSVYEEHVRLIPNLKYQLLLVTTQGHREEIFTTNRNLSVAMSVFSPGSEYLATVRSQPNQIYYKGVWSQWAPILHWRTANHQDTSLPTGSVIFICLFLTLFLISYVLLVRWKKHAEIPHPVIYVTECGDFPGHACMVGIPLHEESLKIDTVTLQSIKAGINPYEQLLVTIGNKDQLNSFTGNAGCVLLDSMTTQMDRLHCSEDYSILTTLTP</sequence>
<dbReference type="GeneID" id="116218648"/>
<dbReference type="InterPro" id="IPR013783">
    <property type="entry name" value="Ig-like_fold"/>
</dbReference>
<evidence type="ECO:0000313" key="9">
    <source>
        <dbReference type="Proteomes" id="UP000515152"/>
    </source>
</evidence>
<keyword evidence="9" id="KW-1185">Reference proteome</keyword>
<evidence type="ECO:0000256" key="5">
    <source>
        <dbReference type="ARBA" id="ARBA00023136"/>
    </source>
</evidence>
<evidence type="ECO:0000256" key="2">
    <source>
        <dbReference type="ARBA" id="ARBA00022692"/>
    </source>
</evidence>
<evidence type="ECO:0000256" key="4">
    <source>
        <dbReference type="ARBA" id="ARBA00022989"/>
    </source>
</evidence>
<dbReference type="SUPFAM" id="SSF49265">
    <property type="entry name" value="Fibronectin type III"/>
    <property type="match status" value="1"/>
</dbReference>
<keyword evidence="2 7" id="KW-0812">Transmembrane</keyword>
<comment type="subcellular location">
    <subcellularLocation>
        <location evidence="1">Membrane</location>
        <topology evidence="1">Single-pass membrane protein</topology>
    </subcellularLocation>
</comment>
<dbReference type="GO" id="GO:0009897">
    <property type="term" value="C:external side of plasma membrane"/>
    <property type="evidence" value="ECO:0007669"/>
    <property type="project" value="TreeGrafter"/>
</dbReference>
<dbReference type="PANTHER" id="PTHR23037:SF42">
    <property type="entry name" value="CYTOKINE RECEPTOR COMMON SUBUNIT GAMMA ISOFORM X1-RELATED"/>
    <property type="match status" value="1"/>
</dbReference>
<evidence type="ECO:0000256" key="8">
    <source>
        <dbReference type="SAM" id="SignalP"/>
    </source>
</evidence>
<dbReference type="GO" id="GO:0016064">
    <property type="term" value="P:immunoglobulin mediated immune response"/>
    <property type="evidence" value="ECO:0007669"/>
    <property type="project" value="TreeGrafter"/>
</dbReference>
<evidence type="ECO:0000256" key="1">
    <source>
        <dbReference type="ARBA" id="ARBA00004167"/>
    </source>
</evidence>
<feature type="chain" id="PRO_5044652766" evidence="8">
    <location>
        <begin position="20"/>
        <end position="373"/>
    </location>
</feature>
<keyword evidence="5 7" id="KW-0472">Membrane</keyword>
<dbReference type="InterPro" id="IPR036116">
    <property type="entry name" value="FN3_sf"/>
</dbReference>